<dbReference type="GO" id="GO:0016853">
    <property type="term" value="F:isomerase activity"/>
    <property type="evidence" value="ECO:0007669"/>
    <property type="project" value="UniProtKB-KW"/>
</dbReference>
<accession>A0A367KQZ4</accession>
<reference evidence="7 8" key="1">
    <citation type="journal article" date="2018" name="G3 (Bethesda)">
        <title>Phylogenetic and Phylogenomic Definition of Rhizopus Species.</title>
        <authorList>
            <person name="Gryganskyi A.P."/>
            <person name="Golan J."/>
            <person name="Dolatabadi S."/>
            <person name="Mondo S."/>
            <person name="Robb S."/>
            <person name="Idnurm A."/>
            <person name="Muszewska A."/>
            <person name="Steczkiewicz K."/>
            <person name="Masonjones S."/>
            <person name="Liao H.L."/>
            <person name="Gajdeczka M.T."/>
            <person name="Anike F."/>
            <person name="Vuek A."/>
            <person name="Anishchenko I.M."/>
            <person name="Voigt K."/>
            <person name="de Hoog G.S."/>
            <person name="Smith M.E."/>
            <person name="Heitman J."/>
            <person name="Vilgalys R."/>
            <person name="Stajich J.E."/>
        </authorList>
    </citation>
    <scope>NUCLEOTIDE SEQUENCE [LARGE SCALE GENOMIC DNA]</scope>
    <source>
        <strain evidence="7 8">LSU 92-RS-03</strain>
    </source>
</reference>
<feature type="compositionally biased region" description="Basic residues" evidence="5">
    <location>
        <begin position="385"/>
        <end position="395"/>
    </location>
</feature>
<evidence type="ECO:0000256" key="3">
    <source>
        <dbReference type="ARBA" id="ARBA00023242"/>
    </source>
</evidence>
<keyword evidence="8" id="KW-1185">Reference proteome</keyword>
<proteinExistence type="predicted"/>
<evidence type="ECO:0000256" key="5">
    <source>
        <dbReference type="SAM" id="MobiDB-lite"/>
    </source>
</evidence>
<feature type="compositionally biased region" description="Acidic residues" evidence="5">
    <location>
        <begin position="403"/>
        <end position="431"/>
    </location>
</feature>
<dbReference type="GO" id="GO:0003677">
    <property type="term" value="F:DNA binding"/>
    <property type="evidence" value="ECO:0007669"/>
    <property type="project" value="TreeGrafter"/>
</dbReference>
<protein>
    <submittedName>
        <fullName evidence="7">Topoisomerase 1-associated factor 1</fullName>
    </submittedName>
</protein>
<evidence type="ECO:0000256" key="2">
    <source>
        <dbReference type="ARBA" id="ARBA00022880"/>
    </source>
</evidence>
<comment type="caution">
    <text evidence="7">The sequence shown here is derived from an EMBL/GenBank/DDBJ whole genome shotgun (WGS) entry which is preliminary data.</text>
</comment>
<dbReference type="STRING" id="4846.A0A367KQZ4"/>
<name>A0A367KQZ4_RHIST</name>
<dbReference type="PANTHER" id="PTHR22940">
    <property type="entry name" value="TIMEOUT/TIMELESS-2"/>
    <property type="match status" value="1"/>
</dbReference>
<keyword evidence="7" id="KW-0413">Isomerase</keyword>
<dbReference type="Proteomes" id="UP000253551">
    <property type="component" value="Unassembled WGS sequence"/>
</dbReference>
<evidence type="ECO:0000256" key="1">
    <source>
        <dbReference type="ARBA" id="ARBA00004123"/>
    </source>
</evidence>
<evidence type="ECO:0000256" key="4">
    <source>
        <dbReference type="ARBA" id="ARBA00023306"/>
    </source>
</evidence>
<dbReference type="InterPro" id="IPR006906">
    <property type="entry name" value="Timeless_N"/>
</dbReference>
<dbReference type="GO" id="GO:0043111">
    <property type="term" value="P:replication fork arrest"/>
    <property type="evidence" value="ECO:0007669"/>
    <property type="project" value="TreeGrafter"/>
</dbReference>
<dbReference type="Pfam" id="PF04821">
    <property type="entry name" value="TIMELESS"/>
    <property type="match status" value="1"/>
</dbReference>
<organism evidence="7 8">
    <name type="scientific">Rhizopus stolonifer</name>
    <name type="common">Rhizopus nigricans</name>
    <dbReference type="NCBI Taxonomy" id="4846"/>
    <lineage>
        <taxon>Eukaryota</taxon>
        <taxon>Fungi</taxon>
        <taxon>Fungi incertae sedis</taxon>
        <taxon>Mucoromycota</taxon>
        <taxon>Mucoromycotina</taxon>
        <taxon>Mucoromycetes</taxon>
        <taxon>Mucorales</taxon>
        <taxon>Mucorineae</taxon>
        <taxon>Rhizopodaceae</taxon>
        <taxon>Rhizopus</taxon>
    </lineage>
</organism>
<feature type="domain" description="Timeless N-terminal" evidence="6">
    <location>
        <begin position="37"/>
        <end position="245"/>
    </location>
</feature>
<dbReference type="PANTHER" id="PTHR22940:SF4">
    <property type="entry name" value="PROTEIN TIMELESS HOMOLOG"/>
    <property type="match status" value="1"/>
</dbReference>
<keyword evidence="2" id="KW-0236">DNA replication inhibitor</keyword>
<keyword evidence="3" id="KW-0539">Nucleus</keyword>
<dbReference type="GO" id="GO:0006281">
    <property type="term" value="P:DNA repair"/>
    <property type="evidence" value="ECO:0007669"/>
    <property type="project" value="TreeGrafter"/>
</dbReference>
<evidence type="ECO:0000313" key="8">
    <source>
        <dbReference type="Proteomes" id="UP000253551"/>
    </source>
</evidence>
<dbReference type="InterPro" id="IPR044998">
    <property type="entry name" value="Timeless"/>
</dbReference>
<gene>
    <name evidence="7" type="primary">TOF1_1</name>
    <name evidence="7" type="ORF">CU098_007409</name>
</gene>
<evidence type="ECO:0000259" key="6">
    <source>
        <dbReference type="Pfam" id="PF04821"/>
    </source>
</evidence>
<dbReference type="AlphaFoldDB" id="A0A367KQZ4"/>
<evidence type="ECO:0000313" key="7">
    <source>
        <dbReference type="EMBL" id="RCI04624.1"/>
    </source>
</evidence>
<dbReference type="GO" id="GO:0000076">
    <property type="term" value="P:DNA replication checkpoint signaling"/>
    <property type="evidence" value="ECO:0007669"/>
    <property type="project" value="TreeGrafter"/>
</dbReference>
<dbReference type="GO" id="GO:0031298">
    <property type="term" value="C:replication fork protection complex"/>
    <property type="evidence" value="ECO:0007669"/>
    <property type="project" value="TreeGrafter"/>
</dbReference>
<feature type="region of interest" description="Disordered" evidence="5">
    <location>
        <begin position="385"/>
        <end position="436"/>
    </location>
</feature>
<dbReference type="OrthoDB" id="310853at2759"/>
<comment type="subcellular location">
    <subcellularLocation>
        <location evidence="1">Nucleus</location>
    </subcellularLocation>
</comment>
<keyword evidence="4" id="KW-0131">Cell cycle</keyword>
<sequence length="468" mass="54740">MNQEEDQASEETKSYILGLCSALGAYDELPSEDGIRHYSVGDEALACLKDLKKAIRIDSDHQEKTVLNTIAQFNVIETDIVPLMLSFEGQSTEVANRFILACVELLVPMTWPVEKDLRDDEEEQEDPNMIDCYRKYKLGLLQPGVFEVILRLIEPAVRIPYRERSIRDNTMIRLVLYFFRNLAAIPDLNMLLSGTTEQIKMSHMQETLMIRYYESDVIELLLTMSSNSANRQDSSEWNVLVLEILERQEEDEGDILENKIYDFDLVASAFDLGTIMFCLQRMRMKIDDKEWFEVQVTADCIRQYLVSIYEMTQSEEEEYRDVAEHIQSNLYYDQSILDLFFSLIKLYRNQSKQYLKTVVTLTHILLKMLEKYSKTKKTLFVRKKRSAPKKKKGKKRIEGKETDENEAEMSDEAEVEEVDYGKSEEEEEEYEKSETYNEQVFQFDSFEKNDGEKKNRISLLEAARNGII</sequence>
<dbReference type="EMBL" id="PJQM01000627">
    <property type="protein sequence ID" value="RCI04624.1"/>
    <property type="molecule type" value="Genomic_DNA"/>
</dbReference>